<protein>
    <submittedName>
        <fullName evidence="4">ATPase</fullName>
    </submittedName>
</protein>
<dbReference type="Gene3D" id="1.10.3580.10">
    <property type="entry name" value="ATP12 ATPase"/>
    <property type="match status" value="1"/>
</dbReference>
<comment type="caution">
    <text evidence="4">The sequence shown here is derived from an EMBL/GenBank/DDBJ whole genome shotgun (WGS) entry which is preliminary data.</text>
</comment>
<evidence type="ECO:0000313" key="5">
    <source>
        <dbReference type="Proteomes" id="UP000027746"/>
    </source>
</evidence>
<dbReference type="InterPro" id="IPR042272">
    <property type="entry name" value="ATP12_ATP_synth-F1-assembly_N"/>
</dbReference>
<dbReference type="OrthoDB" id="9797825at2"/>
<dbReference type="InterPro" id="IPR011419">
    <property type="entry name" value="ATP12_ATP_synth-F1-assembly"/>
</dbReference>
<keyword evidence="5" id="KW-1185">Reference proteome</keyword>
<gene>
    <name evidence="4" type="ORF">SUH3_15810</name>
</gene>
<evidence type="ECO:0000256" key="2">
    <source>
        <dbReference type="ARBA" id="ARBA00022946"/>
    </source>
</evidence>
<dbReference type="Gene3D" id="3.30.2180.10">
    <property type="entry name" value="ATP12-like"/>
    <property type="match status" value="1"/>
</dbReference>
<evidence type="ECO:0000313" key="4">
    <source>
        <dbReference type="EMBL" id="KEJ96817.1"/>
    </source>
</evidence>
<keyword evidence="3" id="KW-0143">Chaperone</keyword>
<dbReference type="PANTHER" id="PTHR21013">
    <property type="entry name" value="ATP SYNTHASE MITOCHONDRIAL F1 COMPLEX ASSEMBLY FACTOR 2/ATP12 PROTEIN, MITOCHONDRIAL PRECURSOR"/>
    <property type="match status" value="1"/>
</dbReference>
<dbReference type="GeneID" id="68868859"/>
<dbReference type="EMBL" id="JAMD01000003">
    <property type="protein sequence ID" value="KEJ96817.1"/>
    <property type="molecule type" value="Genomic_DNA"/>
</dbReference>
<dbReference type="GO" id="GO:0043461">
    <property type="term" value="P:proton-transporting ATP synthase complex assembly"/>
    <property type="evidence" value="ECO:0007669"/>
    <property type="project" value="InterPro"/>
</dbReference>
<accession>A0A073JGH4</accession>
<proteinExistence type="inferred from homology"/>
<dbReference type="AlphaFoldDB" id="A0A073JGH4"/>
<organism evidence="4 5">
    <name type="scientific">Pseudosulfitobacter pseudonitzschiae</name>
    <dbReference type="NCBI Taxonomy" id="1402135"/>
    <lineage>
        <taxon>Bacteria</taxon>
        <taxon>Pseudomonadati</taxon>
        <taxon>Pseudomonadota</taxon>
        <taxon>Alphaproteobacteria</taxon>
        <taxon>Rhodobacterales</taxon>
        <taxon>Roseobacteraceae</taxon>
        <taxon>Pseudosulfitobacter</taxon>
    </lineage>
</organism>
<comment type="similarity">
    <text evidence="1">Belongs to the ATP12 family.</text>
</comment>
<dbReference type="Proteomes" id="UP000027746">
    <property type="component" value="Unassembled WGS sequence"/>
</dbReference>
<evidence type="ECO:0000256" key="1">
    <source>
        <dbReference type="ARBA" id="ARBA00008231"/>
    </source>
</evidence>
<keyword evidence="2" id="KW-0809">Transit peptide</keyword>
<evidence type="ECO:0000256" key="3">
    <source>
        <dbReference type="ARBA" id="ARBA00023186"/>
    </source>
</evidence>
<dbReference type="RefSeq" id="WP_037924514.1">
    <property type="nucleotide sequence ID" value="NZ_CP054599.1"/>
</dbReference>
<reference evidence="4 5" key="1">
    <citation type="submission" date="2014-01" db="EMBL/GenBank/DDBJ databases">
        <title>Sulfitobacter sp. H3 (MCCC 1A00686) Genome Sequencing.</title>
        <authorList>
            <person name="Lai Q."/>
            <person name="Hong Z."/>
        </authorList>
    </citation>
    <scope>NUCLEOTIDE SEQUENCE [LARGE SCALE GENOMIC DNA]</scope>
    <source>
        <strain evidence="4 5">H3</strain>
    </source>
</reference>
<dbReference type="InterPro" id="IPR023335">
    <property type="entry name" value="ATP12_ortho_dom_sf"/>
</dbReference>
<dbReference type="Pfam" id="PF07542">
    <property type="entry name" value="ATP12"/>
    <property type="match status" value="1"/>
</dbReference>
<sequence>MSEWKQKKFWTKSEVTEAEGGFGVALDGRGVKTPAKAPLVVPSRTMAQAIADEWAAQEGTVDPMTMPFTRSANAAIDKVRVQHAEVADLVAAYGDADLLCYRAASPEGLVARQAEKWDPLLDWAHVALGVRLVTLQGVMHVPQDPRALDTLVRKTHALDPFELTGFHDLVSLSGSLIIGFAALHDARATAELWHLSRLDEEWQAEFWGNDEEADAHAEIKKASFLHAKSFVDAHRAG</sequence>
<dbReference type="SUPFAM" id="SSF160909">
    <property type="entry name" value="ATP12-like"/>
    <property type="match status" value="1"/>
</dbReference>
<dbReference type="PANTHER" id="PTHR21013:SF10">
    <property type="entry name" value="ATP SYNTHASE MITOCHONDRIAL F1 COMPLEX ASSEMBLY FACTOR 2"/>
    <property type="match status" value="1"/>
</dbReference>
<name>A0A073JGH4_9RHOB</name>